<evidence type="ECO:0000313" key="2">
    <source>
        <dbReference type="EMBL" id="ETW95360.1"/>
    </source>
</evidence>
<organism evidence="2 3">
    <name type="scientific">Candidatus Entotheonella gemina</name>
    <dbReference type="NCBI Taxonomy" id="1429439"/>
    <lineage>
        <taxon>Bacteria</taxon>
        <taxon>Pseudomonadati</taxon>
        <taxon>Nitrospinota/Tectimicrobiota group</taxon>
        <taxon>Candidatus Tectimicrobiota</taxon>
        <taxon>Candidatus Entotheonellia</taxon>
        <taxon>Candidatus Entotheonellales</taxon>
        <taxon>Candidatus Entotheonellaceae</taxon>
        <taxon>Candidatus Entotheonella</taxon>
    </lineage>
</organism>
<comment type="caution">
    <text evidence="2">The sequence shown here is derived from an EMBL/GenBank/DDBJ whole genome shotgun (WGS) entry which is preliminary data.</text>
</comment>
<evidence type="ECO:0000313" key="3">
    <source>
        <dbReference type="Proteomes" id="UP000019140"/>
    </source>
</evidence>
<dbReference type="SUPFAM" id="SSF88723">
    <property type="entry name" value="PIN domain-like"/>
    <property type="match status" value="1"/>
</dbReference>
<sequence length="166" mass="18699">MKFEDLPSGARIFVDANILIYHFSGMSLECQAFFQRCESRQVEAFTGVHIVLEVTHRLMMLEALQNGLITGGQPARKLKEQPEIIKGLHEYNQSVRQIPRLKIRVRAITSSVVRASEAIRVQEGLMTNDSVTVALMRQLELTDIATLDADFNNISSLRVYQPGDVP</sequence>
<accession>W4LCD3</accession>
<gene>
    <name evidence="2" type="ORF">ETSY2_48260</name>
</gene>
<dbReference type="Gene3D" id="3.40.50.1010">
    <property type="entry name" value="5'-nuclease"/>
    <property type="match status" value="1"/>
</dbReference>
<dbReference type="HOGENOM" id="CLU_1601927_0_0_7"/>
<name>W4LCD3_9BACT</name>
<proteinExistence type="predicted"/>
<evidence type="ECO:0000259" key="1">
    <source>
        <dbReference type="Pfam" id="PF01850"/>
    </source>
</evidence>
<keyword evidence="3" id="KW-1185">Reference proteome</keyword>
<dbReference type="Pfam" id="PF01850">
    <property type="entry name" value="PIN"/>
    <property type="match status" value="1"/>
</dbReference>
<dbReference type="AlphaFoldDB" id="W4LCD3"/>
<dbReference type="EMBL" id="AZHX01002325">
    <property type="protein sequence ID" value="ETW95360.1"/>
    <property type="molecule type" value="Genomic_DNA"/>
</dbReference>
<dbReference type="Proteomes" id="UP000019140">
    <property type="component" value="Unassembled WGS sequence"/>
</dbReference>
<protein>
    <recommendedName>
        <fullName evidence="1">PIN domain-containing protein</fullName>
    </recommendedName>
</protein>
<reference evidence="2 3" key="1">
    <citation type="journal article" date="2014" name="Nature">
        <title>An environmental bacterial taxon with a large and distinct metabolic repertoire.</title>
        <authorList>
            <person name="Wilson M.C."/>
            <person name="Mori T."/>
            <person name="Ruckert C."/>
            <person name="Uria A.R."/>
            <person name="Helf M.J."/>
            <person name="Takada K."/>
            <person name="Gernert C."/>
            <person name="Steffens U.A."/>
            <person name="Heycke N."/>
            <person name="Schmitt S."/>
            <person name="Rinke C."/>
            <person name="Helfrich E.J."/>
            <person name="Brachmann A.O."/>
            <person name="Gurgui C."/>
            <person name="Wakimoto T."/>
            <person name="Kracht M."/>
            <person name="Crusemann M."/>
            <person name="Hentschel U."/>
            <person name="Abe I."/>
            <person name="Matsunaga S."/>
            <person name="Kalinowski J."/>
            <person name="Takeyama H."/>
            <person name="Piel J."/>
        </authorList>
    </citation>
    <scope>NUCLEOTIDE SEQUENCE [LARGE SCALE GENOMIC DNA]</scope>
    <source>
        <strain evidence="3">TSY2</strain>
    </source>
</reference>
<feature type="domain" description="PIN" evidence="1">
    <location>
        <begin position="12"/>
        <end position="155"/>
    </location>
</feature>
<dbReference type="InterPro" id="IPR002716">
    <property type="entry name" value="PIN_dom"/>
</dbReference>
<dbReference type="InterPro" id="IPR029060">
    <property type="entry name" value="PIN-like_dom_sf"/>
</dbReference>